<keyword evidence="3" id="KW-1185">Reference proteome</keyword>
<comment type="caution">
    <text evidence="2">The sequence shown here is derived from an EMBL/GenBank/DDBJ whole genome shotgun (WGS) entry which is preliminary data.</text>
</comment>
<reference evidence="2 3" key="1">
    <citation type="submission" date="2024-07" db="EMBL/GenBank/DDBJ databases">
        <title>A survey of Mimosa microsymbionts across Brazilian biomes reveals a high diversity of Paraburkholderia nodulating endemic species, but also that Cupriavidus is common as a symbiont of widespread species.</title>
        <authorList>
            <person name="Rouws L."/>
            <person name="Barauna A."/>
            <person name="Beukes C."/>
            <person name="Rouws J.R.C."/>
            <person name="De Faria S.M."/>
            <person name="Gross E."/>
            <person name="Bueno Dos Reis Junior F."/>
            <person name="Simon M.F."/>
            <person name="Maluk M."/>
            <person name="Odee D.W."/>
            <person name="Kenicer G."/>
            <person name="Young J.P.W."/>
            <person name="Reis V.M."/>
            <person name="Zilli J."/>
            <person name="James E.K."/>
        </authorList>
    </citation>
    <scope>NUCLEOTIDE SEQUENCE [LARGE SCALE GENOMIC DNA]</scope>
    <source>
        <strain evidence="2 3">BR14375</strain>
    </source>
</reference>
<evidence type="ECO:0008006" key="4">
    <source>
        <dbReference type="Google" id="ProtNLM"/>
    </source>
</evidence>
<gene>
    <name evidence="2" type="ORF">AB3X84_27725</name>
</gene>
<protein>
    <recommendedName>
        <fullName evidence="4">IcmF-related N-terminal domain-containing protein</fullName>
    </recommendedName>
</protein>
<proteinExistence type="predicted"/>
<dbReference type="EMBL" id="JBFPKE010000017">
    <property type="protein sequence ID" value="MEX3753786.1"/>
    <property type="molecule type" value="Genomic_DNA"/>
</dbReference>
<evidence type="ECO:0000313" key="2">
    <source>
        <dbReference type="EMBL" id="MEX3753786.1"/>
    </source>
</evidence>
<keyword evidence="1" id="KW-0472">Membrane</keyword>
<dbReference type="Proteomes" id="UP001558535">
    <property type="component" value="Unassembled WGS sequence"/>
</dbReference>
<feature type="transmembrane region" description="Helical" evidence="1">
    <location>
        <begin position="21"/>
        <end position="46"/>
    </location>
</feature>
<keyword evidence="1" id="KW-1133">Transmembrane helix</keyword>
<sequence>MALDFNSLPPEEPVPDKPPSPFVWTVVFLVLTLVGVFAVLMLWPAGEPTRTPWFWACVVVFPTGAAAFVVTRPFSAYEGRRLDALAWNAACRQYAGQAFARESIPVLVLGAAIHVTENDDENGGDKIADGTLKLETLASGHDENDSISARWLQPIDARLAADDPERHELVLEWLYDRLLSDFNASIATLPVELPLCVLLDLSEYTGNVDAVELWRVRWDSHKLRTAQASRVQEALDLMTIDSWLDDQNGPLHRHAVLLISITLSKVIDETPWDGSAEAGVGLLLVSSAFAAQFSLQPFAALHRPLQSSNEDLDHALTYALHWGSVEPGAIESLWLTGFDGDSVGSLHSSLSHVHQGKERDEPLPEFNLDRTVGHAGPSAGWLATACAVDRVRQSSTPQLIAQRLADRTLVATVTTTDNESKSTRSSA</sequence>
<evidence type="ECO:0000256" key="1">
    <source>
        <dbReference type="SAM" id="Phobius"/>
    </source>
</evidence>
<organism evidence="2 3">
    <name type="scientific">Paraburkholderia phenoliruptrix</name>
    <dbReference type="NCBI Taxonomy" id="252970"/>
    <lineage>
        <taxon>Bacteria</taxon>
        <taxon>Pseudomonadati</taxon>
        <taxon>Pseudomonadota</taxon>
        <taxon>Betaproteobacteria</taxon>
        <taxon>Burkholderiales</taxon>
        <taxon>Burkholderiaceae</taxon>
        <taxon>Paraburkholderia</taxon>
    </lineage>
</organism>
<evidence type="ECO:0000313" key="3">
    <source>
        <dbReference type="Proteomes" id="UP001558535"/>
    </source>
</evidence>
<feature type="transmembrane region" description="Helical" evidence="1">
    <location>
        <begin position="52"/>
        <end position="71"/>
    </location>
</feature>
<accession>A0ABV3WLH6</accession>
<keyword evidence="1" id="KW-0812">Transmembrane</keyword>
<dbReference type="RefSeq" id="WP_368608535.1">
    <property type="nucleotide sequence ID" value="NZ_JBFPKB010000017.1"/>
</dbReference>
<name>A0ABV3WLH6_9BURK</name>